<dbReference type="EMBL" id="NVSR01000021">
    <property type="protein sequence ID" value="PCI29020.1"/>
    <property type="molecule type" value="Genomic_DNA"/>
</dbReference>
<proteinExistence type="inferred from homology"/>
<comment type="caution">
    <text evidence="10">The sequence shown here is derived from an EMBL/GenBank/DDBJ whole genome shotgun (WGS) entry which is preliminary data.</text>
</comment>
<comment type="function">
    <text evidence="9">Converts cobyric acid to cobinamide by the addition of aminopropanol on the F carboxylic group.</text>
</comment>
<accession>A0A2A4T5X3</accession>
<gene>
    <name evidence="9 10" type="primary">cobD</name>
    <name evidence="10" type="ORF">COB67_04970</name>
</gene>
<feature type="transmembrane region" description="Helical" evidence="9">
    <location>
        <begin position="313"/>
        <end position="332"/>
    </location>
</feature>
<keyword evidence="4 9" id="KW-1003">Cell membrane</keyword>
<dbReference type="Proteomes" id="UP000218113">
    <property type="component" value="Unassembled WGS sequence"/>
</dbReference>
<dbReference type="PANTHER" id="PTHR34308">
    <property type="entry name" value="COBALAMIN BIOSYNTHESIS PROTEIN CBIB"/>
    <property type="match status" value="1"/>
</dbReference>
<keyword evidence="5 9" id="KW-0169">Cobalamin biosynthesis</keyword>
<organism evidence="10 11">
    <name type="scientific">SAR324 cluster bacterium</name>
    <dbReference type="NCBI Taxonomy" id="2024889"/>
    <lineage>
        <taxon>Bacteria</taxon>
        <taxon>Deltaproteobacteria</taxon>
        <taxon>SAR324 cluster</taxon>
    </lineage>
</organism>
<keyword evidence="7 9" id="KW-1133">Transmembrane helix</keyword>
<evidence type="ECO:0000256" key="7">
    <source>
        <dbReference type="ARBA" id="ARBA00022989"/>
    </source>
</evidence>
<evidence type="ECO:0000256" key="2">
    <source>
        <dbReference type="ARBA" id="ARBA00004953"/>
    </source>
</evidence>
<dbReference type="Pfam" id="PF03186">
    <property type="entry name" value="CobD_Cbib"/>
    <property type="match status" value="1"/>
</dbReference>
<evidence type="ECO:0000256" key="8">
    <source>
        <dbReference type="ARBA" id="ARBA00023136"/>
    </source>
</evidence>
<keyword evidence="8 9" id="KW-0472">Membrane</keyword>
<dbReference type="PANTHER" id="PTHR34308:SF1">
    <property type="entry name" value="COBALAMIN BIOSYNTHESIS PROTEIN CBIB"/>
    <property type="match status" value="1"/>
</dbReference>
<evidence type="ECO:0000256" key="6">
    <source>
        <dbReference type="ARBA" id="ARBA00022692"/>
    </source>
</evidence>
<name>A0A2A4T5X3_9DELT</name>
<reference evidence="11" key="1">
    <citation type="submission" date="2017-08" db="EMBL/GenBank/DDBJ databases">
        <title>A dynamic microbial community with high functional redundancy inhabits the cold, oxic subseafloor aquifer.</title>
        <authorList>
            <person name="Tully B.J."/>
            <person name="Wheat C.G."/>
            <person name="Glazer B.T."/>
            <person name="Huber J.A."/>
        </authorList>
    </citation>
    <scope>NUCLEOTIDE SEQUENCE [LARGE SCALE GENOMIC DNA]</scope>
</reference>
<keyword evidence="6 9" id="KW-0812">Transmembrane</keyword>
<dbReference type="GO" id="GO:0009236">
    <property type="term" value="P:cobalamin biosynthetic process"/>
    <property type="evidence" value="ECO:0007669"/>
    <property type="project" value="UniProtKB-UniRule"/>
</dbReference>
<evidence type="ECO:0000256" key="1">
    <source>
        <dbReference type="ARBA" id="ARBA00004651"/>
    </source>
</evidence>
<evidence type="ECO:0000313" key="11">
    <source>
        <dbReference type="Proteomes" id="UP000218113"/>
    </source>
</evidence>
<dbReference type="UniPathway" id="UPA00148"/>
<comment type="similarity">
    <text evidence="3 9">Belongs to the CobD/CbiB family.</text>
</comment>
<evidence type="ECO:0000256" key="4">
    <source>
        <dbReference type="ARBA" id="ARBA00022475"/>
    </source>
</evidence>
<dbReference type="NCBIfam" id="TIGR00380">
    <property type="entry name" value="cobal_cbiB"/>
    <property type="match status" value="1"/>
</dbReference>
<feature type="transmembrane region" description="Helical" evidence="9">
    <location>
        <begin position="51"/>
        <end position="72"/>
    </location>
</feature>
<evidence type="ECO:0000256" key="3">
    <source>
        <dbReference type="ARBA" id="ARBA00006263"/>
    </source>
</evidence>
<evidence type="ECO:0000256" key="9">
    <source>
        <dbReference type="HAMAP-Rule" id="MF_00024"/>
    </source>
</evidence>
<dbReference type="InterPro" id="IPR004485">
    <property type="entry name" value="Cobalamin_biosynth_CobD/CbiB"/>
</dbReference>
<comment type="subcellular location">
    <subcellularLocation>
        <location evidence="1 9">Cell membrane</location>
        <topology evidence="1 9">Multi-pass membrane protein</topology>
    </subcellularLocation>
</comment>
<dbReference type="GO" id="GO:0005886">
    <property type="term" value="C:plasma membrane"/>
    <property type="evidence" value="ECO:0007669"/>
    <property type="project" value="UniProtKB-SubCell"/>
</dbReference>
<protein>
    <recommendedName>
        <fullName evidence="9">Cobalamin biosynthesis protein CobD</fullName>
    </recommendedName>
</protein>
<dbReference type="AlphaFoldDB" id="A0A2A4T5X3"/>
<sequence>MMILLQDPIIQCCVILSVAVLLDFLIGDPVYPFHPVRLIGNTIQKIESLLFYLGLSGFGGGLLLLGSMYFLFLSGYNLLSFLPEPLVWGIDVFLIYSCIAAKDLQVHGKRIYDALQLPNLSQARNAVQMIVGRDAKQLNEAGVIRAGIESVAENFVDGFFSPIFFFMMGAWFHSFLNLSPLEGGMYWIIAYRITNTLDSMVGYRNLRYEFFGKASAKVDDWMNWIPARLGIPLITLASLMKRGNASQAWKIGWRDRFQHKSPNAGHTESAVAGALGIKLGGPVIYPFGTVEKPWMGEVESDLTPEHLKMAMQLIHQAAILSVILVISTMLFLF</sequence>
<comment type="caution">
    <text evidence="9">Lacks conserved residue(s) required for the propagation of feature annotation.</text>
</comment>
<dbReference type="GO" id="GO:0048472">
    <property type="term" value="F:threonine-phosphate decarboxylase activity"/>
    <property type="evidence" value="ECO:0007669"/>
    <property type="project" value="InterPro"/>
</dbReference>
<feature type="transmembrane region" description="Helical" evidence="9">
    <location>
        <begin position="12"/>
        <end position="31"/>
    </location>
</feature>
<evidence type="ECO:0000256" key="5">
    <source>
        <dbReference type="ARBA" id="ARBA00022573"/>
    </source>
</evidence>
<dbReference type="GO" id="GO:0015420">
    <property type="term" value="F:ABC-type vitamin B12 transporter activity"/>
    <property type="evidence" value="ECO:0007669"/>
    <property type="project" value="UniProtKB-UniRule"/>
</dbReference>
<dbReference type="HAMAP" id="MF_00024">
    <property type="entry name" value="CobD_CbiB"/>
    <property type="match status" value="1"/>
</dbReference>
<comment type="pathway">
    <text evidence="2 9">Cofactor biosynthesis; adenosylcobalamin biosynthesis.</text>
</comment>
<evidence type="ECO:0000313" key="10">
    <source>
        <dbReference type="EMBL" id="PCI29020.1"/>
    </source>
</evidence>